<keyword evidence="2" id="KW-0472">Membrane</keyword>
<feature type="transmembrane region" description="Helical" evidence="2">
    <location>
        <begin position="61"/>
        <end position="79"/>
    </location>
</feature>
<keyword evidence="2" id="KW-0812">Transmembrane</keyword>
<dbReference type="Pfam" id="PF24802">
    <property type="entry name" value="DUF7703"/>
    <property type="match status" value="1"/>
</dbReference>
<evidence type="ECO:0000256" key="2">
    <source>
        <dbReference type="SAM" id="Phobius"/>
    </source>
</evidence>
<dbReference type="PANTHER" id="PTHR37013">
    <property type="entry name" value="INTEGRAL MEMBRANE PROTEIN (AFU_ORTHOLOGUE AFUA_1G05950)-RELATED"/>
    <property type="match status" value="1"/>
</dbReference>
<feature type="transmembrane region" description="Helical" evidence="2">
    <location>
        <begin position="99"/>
        <end position="119"/>
    </location>
</feature>
<feature type="transmembrane region" description="Helical" evidence="2">
    <location>
        <begin position="33"/>
        <end position="54"/>
    </location>
</feature>
<organism evidence="4 5">
    <name type="scientific">Myriangium duriaei CBS 260.36</name>
    <dbReference type="NCBI Taxonomy" id="1168546"/>
    <lineage>
        <taxon>Eukaryota</taxon>
        <taxon>Fungi</taxon>
        <taxon>Dikarya</taxon>
        <taxon>Ascomycota</taxon>
        <taxon>Pezizomycotina</taxon>
        <taxon>Dothideomycetes</taxon>
        <taxon>Dothideomycetidae</taxon>
        <taxon>Myriangiales</taxon>
        <taxon>Myriangiaceae</taxon>
        <taxon>Myriangium</taxon>
    </lineage>
</organism>
<feature type="region of interest" description="Disordered" evidence="1">
    <location>
        <begin position="308"/>
        <end position="338"/>
    </location>
</feature>
<dbReference type="PANTHER" id="PTHR37013:SF3">
    <property type="entry name" value="INTEGRAL MEMBRANE PROTEIN (AFU_ORTHOLOGUE AFUA_1G05950)"/>
    <property type="match status" value="1"/>
</dbReference>
<gene>
    <name evidence="4" type="ORF">K461DRAFT_162301</name>
</gene>
<comment type="caution">
    <text evidence="4">The sequence shown here is derived from an EMBL/GenBank/DDBJ whole genome shotgun (WGS) entry which is preliminary data.</text>
</comment>
<feature type="transmembrane region" description="Helical" evidence="2">
    <location>
        <begin position="131"/>
        <end position="154"/>
    </location>
</feature>
<keyword evidence="2" id="KW-1133">Transmembrane helix</keyword>
<dbReference type="Proteomes" id="UP000799439">
    <property type="component" value="Unassembled WGS sequence"/>
</dbReference>
<evidence type="ECO:0000256" key="1">
    <source>
        <dbReference type="SAM" id="MobiDB-lite"/>
    </source>
</evidence>
<evidence type="ECO:0000313" key="5">
    <source>
        <dbReference type="Proteomes" id="UP000799439"/>
    </source>
</evidence>
<dbReference type="OrthoDB" id="405906at2759"/>
<proteinExistence type="predicted"/>
<reference evidence="4" key="1">
    <citation type="journal article" date="2020" name="Stud. Mycol.">
        <title>101 Dothideomycetes genomes: a test case for predicting lifestyles and emergence of pathogens.</title>
        <authorList>
            <person name="Haridas S."/>
            <person name="Albert R."/>
            <person name="Binder M."/>
            <person name="Bloem J."/>
            <person name="Labutti K."/>
            <person name="Salamov A."/>
            <person name="Andreopoulos B."/>
            <person name="Baker S."/>
            <person name="Barry K."/>
            <person name="Bills G."/>
            <person name="Bluhm B."/>
            <person name="Cannon C."/>
            <person name="Castanera R."/>
            <person name="Culley D."/>
            <person name="Daum C."/>
            <person name="Ezra D."/>
            <person name="Gonzalez J."/>
            <person name="Henrissat B."/>
            <person name="Kuo A."/>
            <person name="Liang C."/>
            <person name="Lipzen A."/>
            <person name="Lutzoni F."/>
            <person name="Magnuson J."/>
            <person name="Mondo S."/>
            <person name="Nolan M."/>
            <person name="Ohm R."/>
            <person name="Pangilinan J."/>
            <person name="Park H.-J."/>
            <person name="Ramirez L."/>
            <person name="Alfaro M."/>
            <person name="Sun H."/>
            <person name="Tritt A."/>
            <person name="Yoshinaga Y."/>
            <person name="Zwiers L.-H."/>
            <person name="Turgeon B."/>
            <person name="Goodwin S."/>
            <person name="Spatafora J."/>
            <person name="Crous P."/>
            <person name="Grigoriev I."/>
        </authorList>
    </citation>
    <scope>NUCLEOTIDE SEQUENCE</scope>
    <source>
        <strain evidence="4">CBS 260.36</strain>
    </source>
</reference>
<feature type="transmembrane region" description="Helical" evidence="2">
    <location>
        <begin position="174"/>
        <end position="192"/>
    </location>
</feature>
<evidence type="ECO:0000313" key="4">
    <source>
        <dbReference type="EMBL" id="KAF2152102.1"/>
    </source>
</evidence>
<protein>
    <recommendedName>
        <fullName evidence="3">DUF7703 domain-containing protein</fullName>
    </recommendedName>
</protein>
<feature type="domain" description="DUF7703" evidence="3">
    <location>
        <begin position="33"/>
        <end position="266"/>
    </location>
</feature>
<feature type="compositionally biased region" description="Basic and acidic residues" evidence="1">
    <location>
        <begin position="454"/>
        <end position="463"/>
    </location>
</feature>
<name>A0A9P4J291_9PEZI</name>
<dbReference type="EMBL" id="ML996087">
    <property type="protein sequence ID" value="KAF2152102.1"/>
    <property type="molecule type" value="Genomic_DNA"/>
</dbReference>
<feature type="transmembrane region" description="Helical" evidence="2">
    <location>
        <begin position="213"/>
        <end position="235"/>
    </location>
</feature>
<keyword evidence="5" id="KW-1185">Reference proteome</keyword>
<accession>A0A9P4J291</accession>
<dbReference type="InterPro" id="IPR056120">
    <property type="entry name" value="DUF7703"/>
</dbReference>
<evidence type="ECO:0000259" key="3">
    <source>
        <dbReference type="Pfam" id="PF24802"/>
    </source>
</evidence>
<dbReference type="AlphaFoldDB" id="A0A9P4J291"/>
<feature type="region of interest" description="Disordered" evidence="1">
    <location>
        <begin position="439"/>
        <end position="500"/>
    </location>
</feature>
<sequence length="500" mass="55786">MSSTAALLWRGYTPPSNGIAGGYTGDNINVQRAMIAFSAIAWYNSVELIFLICIRFKKWKGLYFWSLIVTSWAIIVYQIGSYGKMTHIYDSHPALMTTLTNIGWIVMVTGESLVLYSRLHLLSQNRTLLRCMLWGILINSFCCYLPTTVLDYSANIVHPDQHVYVVGYSVMERIQMTLLTIQEIAISAIYLVECYRFLNITYIGDKRSRNIMWELFAINVVIICLDIALLTVAQLNFFAIEVTLKGLVYSTKLKLELGVLSRLVQIVSRGGSGLQHTATFDNDLANMSNDDKALGGLDFCTSPFQTDSKIEKGNTSSETTLTSSPPPPANRDRRAGNSVPWLATTVRVRSHRSENQSPLRPPAVFRPSEHTIQRGESYANTEFLTSAAVSEGANDENIRQFQQEIAAELGDTKVRPNMTTVMHRSLPSCDSAPGISLHRITTRPDEGNVSPTTVKEDDEKSDWADQLSSFGLKDARPRPNMSRQSSIRDLYPGLITGEKG</sequence>